<feature type="region of interest" description="Disordered" evidence="12">
    <location>
        <begin position="1497"/>
        <end position="1550"/>
    </location>
</feature>
<evidence type="ECO:0000256" key="5">
    <source>
        <dbReference type="ARBA" id="ARBA00020267"/>
    </source>
</evidence>
<gene>
    <name evidence="15" type="ORF">UCREL1_11413</name>
</gene>
<feature type="region of interest" description="Disordered" evidence="12">
    <location>
        <begin position="1648"/>
        <end position="1715"/>
    </location>
</feature>
<feature type="compositionally biased region" description="Acidic residues" evidence="12">
    <location>
        <begin position="1047"/>
        <end position="1056"/>
    </location>
</feature>
<dbReference type="UniPathway" id="UPA00988"/>
<dbReference type="FunFam" id="1.25.40.180:FF:000035">
    <property type="entry name" value="snRNA cap binding complex subunit (Gcr3)"/>
    <property type="match status" value="1"/>
</dbReference>
<dbReference type="Gene3D" id="1.25.40.180">
    <property type="match status" value="3"/>
</dbReference>
<organism evidence="15 16">
    <name type="scientific">Eutypa lata (strain UCR-EL1)</name>
    <name type="common">Grapevine dieback disease fungus</name>
    <name type="synonym">Eutypa armeniacae</name>
    <dbReference type="NCBI Taxonomy" id="1287681"/>
    <lineage>
        <taxon>Eukaryota</taxon>
        <taxon>Fungi</taxon>
        <taxon>Dikarya</taxon>
        <taxon>Ascomycota</taxon>
        <taxon>Pezizomycotina</taxon>
        <taxon>Sordariomycetes</taxon>
        <taxon>Xylariomycetidae</taxon>
        <taxon>Xylariales</taxon>
        <taxon>Diatrypaceae</taxon>
        <taxon>Eutypa</taxon>
    </lineage>
</organism>
<dbReference type="eggNOG" id="KOG1063">
    <property type="taxonomic scope" value="Eukaryota"/>
</dbReference>
<reference evidence="16" key="1">
    <citation type="journal article" date="2013" name="Genome Announc.">
        <title>Draft genome sequence of the grapevine dieback fungus Eutypa lata UCR-EL1.</title>
        <authorList>
            <person name="Blanco-Ulate B."/>
            <person name="Rolshausen P.E."/>
            <person name="Cantu D."/>
        </authorList>
    </citation>
    <scope>NUCLEOTIDE SEQUENCE [LARGE SCALE GENOMIC DNA]</scope>
    <source>
        <strain evidence="16">UCR-EL1</strain>
    </source>
</reference>
<dbReference type="InterPro" id="IPR037289">
    <property type="entry name" value="Elp2"/>
</dbReference>
<dbReference type="OrthoDB" id="10252707at2759"/>
<feature type="compositionally biased region" description="Low complexity" evidence="12">
    <location>
        <begin position="708"/>
        <end position="717"/>
    </location>
</feature>
<keyword evidence="8" id="KW-0819">tRNA processing</keyword>
<feature type="region of interest" description="Disordered" evidence="12">
    <location>
        <begin position="927"/>
        <end position="948"/>
    </location>
</feature>
<dbReference type="InterPro" id="IPR036322">
    <property type="entry name" value="WD40_repeat_dom_sf"/>
</dbReference>
<dbReference type="SUPFAM" id="SSF48371">
    <property type="entry name" value="ARM repeat"/>
    <property type="match status" value="3"/>
</dbReference>
<dbReference type="Pfam" id="PF09088">
    <property type="entry name" value="MIF4G_like"/>
    <property type="match status" value="1"/>
</dbReference>
<dbReference type="InterPro" id="IPR015174">
    <property type="entry name" value="MIF4G-like_typ-2"/>
</dbReference>
<dbReference type="STRING" id="1287681.M7SBY9"/>
<evidence type="ECO:0000259" key="14">
    <source>
        <dbReference type="Pfam" id="PF09090"/>
    </source>
</evidence>
<feature type="region of interest" description="Disordered" evidence="12">
    <location>
        <begin position="708"/>
        <end position="732"/>
    </location>
</feature>
<accession>M7SBY9</accession>
<dbReference type="GO" id="GO:0002098">
    <property type="term" value="P:tRNA wobble uridine modification"/>
    <property type="evidence" value="ECO:0007669"/>
    <property type="project" value="InterPro"/>
</dbReference>
<dbReference type="HOGENOM" id="CLU_236957_0_0_1"/>
<feature type="region of interest" description="Disordered" evidence="12">
    <location>
        <begin position="1039"/>
        <end position="1061"/>
    </location>
</feature>
<dbReference type="InterPro" id="IPR001680">
    <property type="entry name" value="WD40_rpt"/>
</dbReference>
<dbReference type="GO" id="GO:0005737">
    <property type="term" value="C:cytoplasm"/>
    <property type="evidence" value="ECO:0007669"/>
    <property type="project" value="UniProtKB-SubCell"/>
</dbReference>
<evidence type="ECO:0000256" key="3">
    <source>
        <dbReference type="ARBA" id="ARBA00005043"/>
    </source>
</evidence>
<comment type="pathway">
    <text evidence="3">tRNA modification; 5-methoxycarbonylmethyl-2-thiouridine-tRNA biosynthesis.</text>
</comment>
<dbReference type="Pfam" id="PF09090">
    <property type="entry name" value="MIF4G_like_2"/>
    <property type="match status" value="1"/>
</dbReference>
<evidence type="ECO:0000256" key="12">
    <source>
        <dbReference type="SAM" id="MobiDB-lite"/>
    </source>
</evidence>
<dbReference type="FunFam" id="2.130.10.10:FF:000400">
    <property type="entry name" value="Elongator acetyltransferase complex subunit 2"/>
    <property type="match status" value="1"/>
</dbReference>
<feature type="compositionally biased region" description="Polar residues" evidence="12">
    <location>
        <begin position="1506"/>
        <end position="1524"/>
    </location>
</feature>
<feature type="compositionally biased region" description="Low complexity" evidence="12">
    <location>
        <begin position="1525"/>
        <end position="1543"/>
    </location>
</feature>
<dbReference type="FunFam" id="1.25.40.180:FF:000045">
    <property type="entry name" value="snRNA cap binding complex subunit (Gcr3), putative"/>
    <property type="match status" value="1"/>
</dbReference>
<dbReference type="PANTHER" id="PTHR44111">
    <property type="entry name" value="ELONGATOR COMPLEX PROTEIN 2"/>
    <property type="match status" value="1"/>
</dbReference>
<feature type="compositionally biased region" description="Basic and acidic residues" evidence="12">
    <location>
        <begin position="20"/>
        <end position="31"/>
    </location>
</feature>
<feature type="region of interest" description="Disordered" evidence="12">
    <location>
        <begin position="1221"/>
        <end position="1252"/>
    </location>
</feature>
<dbReference type="InterPro" id="IPR015943">
    <property type="entry name" value="WD40/YVTN_repeat-like_dom_sf"/>
</dbReference>
<feature type="compositionally biased region" description="Basic and acidic residues" evidence="12">
    <location>
        <begin position="1678"/>
        <end position="1702"/>
    </location>
</feature>
<feature type="compositionally biased region" description="Polar residues" evidence="12">
    <location>
        <begin position="1703"/>
        <end position="1715"/>
    </location>
</feature>
<dbReference type="FunFam" id="1.25.40.180:FF:000079">
    <property type="entry name" value="Related to cap binding protein 80 (Cbp80)"/>
    <property type="match status" value="1"/>
</dbReference>
<evidence type="ECO:0000256" key="2">
    <source>
        <dbReference type="ARBA" id="ARBA00004496"/>
    </source>
</evidence>
<comment type="similarity">
    <text evidence="4">Belongs to the WD repeat ELP2 family.</text>
</comment>
<sequence length="1848" mass="200684">MADYDRRQSGGGYNNRKRRYRDDDDYDRRPQRRRYDVPLPVRIRKQLLSLAESPLRRWHEEVQAIAHVVADNYDDQELRTSFLDLVPQMIVEQPLKTPFVAAVVLVVNSLKPEVLDDLLAKVAAATEEKVKLGDWRDVKLYLKFLACLQGCLDGEGLFPVLEELFSRAVDLQTGSSEDTIGTELVKIILLTIPYIMAASPEAPPSQWQQKAAELMDKTDVIASEPHALQVLIDPYIAVEGEESPAANMSLIGLLQKQLQSEANSSWGLSCLPRPWKMPLEEIEQQEKLDNAQKHTLPSITIPQTVIAGPRPLFPEIYYSAYLNQEVESVPPVSTIASSLVRDALLDTINIMDFNRNVTARFLIDVDCYFAPGTFIKRATPFDRLKDIDGDRSTWKPEDVAVDAVFSQTFQLPTPEHKLVYYHSVLTEACKIAPAAVAPSLGRAIRYTYQNIHRLDLELAYRFLDWFTHHLSNFGFMWKWSEWVDDVYLPNMHPCKAFIIGALDKEIRLSFAQRIKGTLPEPYQSLIGREKEQDTPEFKFNDDHTPFAAEGKELAALLKRKAPDEEIQPVIDRIHSEALDQKLDPLVHSTDVFMTAVCWVGSKSLSHVLACIERTKDRLLDAGAASEAVRSQIITAVMTYWSAHPGVAISIVEKLLNYSIITPGSVIDWALVGDKAGPYGEALSKAWVFELVFNTVVKVTGRLRQVVSTTSSSGNSGVDADAGAEESQQQDQEGEIAAMRDLFKAMEDALFSWAQGTKDQIMDPVVSDGGEDLIKRWGQRWLRVFRRRSAIEEAFLVEQKALAATAAAAAAAAATAGSTEAADVDVDISTAQARKMNEQVASVGVGVGVGVGDANVDVDVDVRYLSAGANRHTAVADWSEDGIVAFGADCNVALWRPNDATPRGITHLLSGHKEVVKAVKFLPRRREAQADERIDDSAEGAARSSSPSDSVSYLLSGADDQHLKVWRLLLPPDGDASVDVEKVECVQTIFATGAADASVRIWSFDATKIGDNVDNALVLLQTIKPNPKLFPLALALSELDEKDSGGGGEEEEGEEDGVAPAASTRSSLVLAVAGTRDIVQIYVADIDPSNRNTHGDQQPEELFHIQATLSGHEGWIRSLDFAREETGGEEGAGGDLMLASASQDKYIRLWRFHAGTELPAAAASDPADPASIMGRAGGGSAGVKSPSNKAHRLKTADGKDYSITFEALLLGHDDWIYSAKWRPTSSSSSSSSFSCTTTTITNGSSNRQQQQRQEQKLQLLSASADNTLAIWEADPSSGIWVTAARLGEISREKGATTATGSTGGFWTGLWGATPDGARSVACLGRTGSWRVWALEGGGDESGGFEGEGRWMPRVGITGHTRAVTGIAWNGGDGEGEGAYLLSTSGDQTTRLHAPWGVDGSRIEAKKKKKITWHEMARPQIHGYDLNCVDSLGSTQFVSGADEKLMRVFDEPRAVARLLRRVCGITSGGGSSGDGTNSDEHLRPDAADMPVLGLSNKAVVEDDDNGAPITTTTSNEIIGQQQQPKATTTTTTTTTTPSHPLDHLTTPPPEEMLSRNTLWPEAEKLYGHGYEVSCLAGSHSGRLVASACRASSANHAVIRIFETAPRWSEVRPPLAAHSLTATRLRFSPRGDRFLLSVGRDRVWAVFERVGGGGDRKEGEGDGDRGGDGENEEGEGEGEVGAERDGGAPVHDEGRGIEKEKEQEKNPSSSNHYKLLQSNPKGHSRMILDAAWAPAPLAESQLVFATAGRDKQVKIWRRQEQQQQQQQAEDVGKADAASIVCAASIPESHPVTAVDFLPRTTTTTPSTSSAGAGAAGARLVLAVGTEAGKVSLYGLDAATLGVSWSLAVRPE</sequence>
<feature type="compositionally biased region" description="Basic and acidic residues" evidence="12">
    <location>
        <begin position="1651"/>
        <end position="1665"/>
    </location>
</feature>
<keyword evidence="7 11" id="KW-0853">WD repeat</keyword>
<dbReference type="PROSITE" id="PS50082">
    <property type="entry name" value="WD_REPEATS_2"/>
    <property type="match status" value="1"/>
</dbReference>
<evidence type="ECO:0000256" key="11">
    <source>
        <dbReference type="PROSITE-ProRule" id="PRU00221"/>
    </source>
</evidence>
<dbReference type="Pfam" id="PF00400">
    <property type="entry name" value="WD40"/>
    <property type="match status" value="1"/>
</dbReference>
<evidence type="ECO:0000256" key="1">
    <source>
        <dbReference type="ARBA" id="ARBA00004123"/>
    </source>
</evidence>
<proteinExistence type="inferred from homology"/>
<dbReference type="KEGG" id="ela:UCREL1_11413"/>
<dbReference type="GO" id="GO:0005634">
    <property type="term" value="C:nucleus"/>
    <property type="evidence" value="ECO:0007669"/>
    <property type="project" value="UniProtKB-SubCell"/>
</dbReference>
<comment type="subcellular location">
    <subcellularLocation>
        <location evidence="2">Cytoplasm</location>
    </subcellularLocation>
    <subcellularLocation>
        <location evidence="1">Nucleus</location>
    </subcellularLocation>
</comment>
<dbReference type="Proteomes" id="UP000012174">
    <property type="component" value="Unassembled WGS sequence"/>
</dbReference>
<dbReference type="InterPro" id="IPR015172">
    <property type="entry name" value="MIF4G-like_typ-1"/>
</dbReference>
<feature type="domain" description="MIF4G-like type 1" evidence="13">
    <location>
        <begin position="330"/>
        <end position="520"/>
    </location>
</feature>
<dbReference type="eggNOG" id="KOG1104">
    <property type="taxonomic scope" value="Eukaryota"/>
</dbReference>
<feature type="region of interest" description="Disordered" evidence="12">
    <location>
        <begin position="1"/>
        <end position="31"/>
    </location>
</feature>
<evidence type="ECO:0000256" key="4">
    <source>
        <dbReference type="ARBA" id="ARBA00005881"/>
    </source>
</evidence>
<feature type="region of interest" description="Disordered" evidence="12">
    <location>
        <begin position="1463"/>
        <end position="1483"/>
    </location>
</feature>
<name>M7SBY9_EUTLA</name>
<protein>
    <recommendedName>
        <fullName evidence="5">Elongator complex protein 2</fullName>
    </recommendedName>
</protein>
<feature type="domain" description="MIF4G-like type 2" evidence="14">
    <location>
        <begin position="537"/>
        <end position="792"/>
    </location>
</feature>
<evidence type="ECO:0000256" key="7">
    <source>
        <dbReference type="ARBA" id="ARBA00022574"/>
    </source>
</evidence>
<keyword evidence="6" id="KW-0963">Cytoplasm</keyword>
<keyword evidence="10" id="KW-0539">Nucleus</keyword>
<feature type="compositionally biased region" description="Acidic residues" evidence="12">
    <location>
        <begin position="1666"/>
        <end position="1677"/>
    </location>
</feature>
<evidence type="ECO:0000313" key="16">
    <source>
        <dbReference type="Proteomes" id="UP000012174"/>
    </source>
</evidence>
<keyword evidence="9" id="KW-0677">Repeat</keyword>
<dbReference type="SUPFAM" id="SSF50978">
    <property type="entry name" value="WD40 repeat-like"/>
    <property type="match status" value="2"/>
</dbReference>
<dbReference type="Gene3D" id="2.130.10.10">
    <property type="entry name" value="YVTN repeat-like/Quinoprotein amine dehydrogenase"/>
    <property type="match status" value="4"/>
</dbReference>
<evidence type="ECO:0000256" key="9">
    <source>
        <dbReference type="ARBA" id="ARBA00022737"/>
    </source>
</evidence>
<evidence type="ECO:0000259" key="13">
    <source>
        <dbReference type="Pfam" id="PF09088"/>
    </source>
</evidence>
<evidence type="ECO:0000313" key="15">
    <source>
        <dbReference type="EMBL" id="EMR61657.1"/>
    </source>
</evidence>
<keyword evidence="16" id="KW-1185">Reference proteome</keyword>
<feature type="compositionally biased region" description="Low complexity" evidence="12">
    <location>
        <begin position="1223"/>
        <end position="1252"/>
    </location>
</feature>
<evidence type="ECO:0000256" key="10">
    <source>
        <dbReference type="ARBA" id="ARBA00023242"/>
    </source>
</evidence>
<dbReference type="GO" id="GO:0033588">
    <property type="term" value="C:elongator holoenzyme complex"/>
    <property type="evidence" value="ECO:0007669"/>
    <property type="project" value="InterPro"/>
</dbReference>
<dbReference type="InterPro" id="IPR016024">
    <property type="entry name" value="ARM-type_fold"/>
</dbReference>
<dbReference type="PANTHER" id="PTHR44111:SF1">
    <property type="entry name" value="ELONGATOR COMPLEX PROTEIN 2"/>
    <property type="match status" value="1"/>
</dbReference>
<evidence type="ECO:0000256" key="6">
    <source>
        <dbReference type="ARBA" id="ARBA00022490"/>
    </source>
</evidence>
<feature type="repeat" description="WD" evidence="11">
    <location>
        <begin position="1108"/>
        <end position="1159"/>
    </location>
</feature>
<dbReference type="EMBL" id="KB707569">
    <property type="protein sequence ID" value="EMR61657.1"/>
    <property type="molecule type" value="Genomic_DNA"/>
</dbReference>
<evidence type="ECO:0000256" key="8">
    <source>
        <dbReference type="ARBA" id="ARBA00022694"/>
    </source>
</evidence>
<dbReference type="SMART" id="SM00320">
    <property type="entry name" value="WD40"/>
    <property type="match status" value="9"/>
</dbReference>